<reference evidence="3 4" key="1">
    <citation type="submission" date="2020-08" db="EMBL/GenBank/DDBJ databases">
        <title>Functional genomics of gut bacteria from endangered species of beetles.</title>
        <authorList>
            <person name="Carlos-Shanley C."/>
        </authorList>
    </citation>
    <scope>NUCLEOTIDE SEQUENCE [LARGE SCALE GENOMIC DNA]</scope>
    <source>
        <strain evidence="3 4">S00123</strain>
    </source>
</reference>
<dbReference type="EMBL" id="JACHKY010000003">
    <property type="protein sequence ID" value="MBB4798072.1"/>
    <property type="molecule type" value="Genomic_DNA"/>
</dbReference>
<dbReference type="AlphaFoldDB" id="A0A7W7IPU9"/>
<gene>
    <name evidence="3" type="ORF">HNP32_001816</name>
</gene>
<evidence type="ECO:0000313" key="4">
    <source>
        <dbReference type="Proteomes" id="UP000539957"/>
    </source>
</evidence>
<comment type="caution">
    <text evidence="3">The sequence shown here is derived from an EMBL/GenBank/DDBJ whole genome shotgun (WGS) entry which is preliminary data.</text>
</comment>
<feature type="domain" description="TadE-like" evidence="2">
    <location>
        <begin position="19"/>
        <end position="60"/>
    </location>
</feature>
<dbReference type="Pfam" id="PF07811">
    <property type="entry name" value="TadE"/>
    <property type="match status" value="1"/>
</dbReference>
<keyword evidence="1" id="KW-0472">Membrane</keyword>
<evidence type="ECO:0000256" key="1">
    <source>
        <dbReference type="SAM" id="Phobius"/>
    </source>
</evidence>
<keyword evidence="1" id="KW-0812">Transmembrane</keyword>
<keyword evidence="1" id="KW-1133">Transmembrane helix</keyword>
<dbReference type="Proteomes" id="UP000539957">
    <property type="component" value="Unassembled WGS sequence"/>
</dbReference>
<accession>A0A7W7IPU9</accession>
<organism evidence="3 4">
    <name type="scientific">Brevundimonas bullata</name>
    <dbReference type="NCBI Taxonomy" id="13160"/>
    <lineage>
        <taxon>Bacteria</taxon>
        <taxon>Pseudomonadati</taxon>
        <taxon>Pseudomonadota</taxon>
        <taxon>Alphaproteobacteria</taxon>
        <taxon>Caulobacterales</taxon>
        <taxon>Caulobacteraceae</taxon>
        <taxon>Brevundimonas</taxon>
    </lineage>
</organism>
<proteinExistence type="predicted"/>
<keyword evidence="4" id="KW-1185">Reference proteome</keyword>
<evidence type="ECO:0000259" key="2">
    <source>
        <dbReference type="Pfam" id="PF07811"/>
    </source>
</evidence>
<dbReference type="InterPro" id="IPR012495">
    <property type="entry name" value="TadE-like_dom"/>
</dbReference>
<protein>
    <submittedName>
        <fullName evidence="3">Flp pilus assembly protein TadG</fullName>
    </submittedName>
</protein>
<sequence>MSRRVALGVIRRFERDRRGASAVEFALIAPVMLLIYFGLVEICQGYMASRRASHTASIVADLVAQSDATTTQDLTSIFAIGDMIMRPFPSTPLAIRVSSVTMDANGVARVDWSRGSKTTTLTARGKTSVVSDLPPGLIDRGESLILGETEFEYTSPFAQVIKTPIKFTRSYYLRPRTVERITCANC</sequence>
<evidence type="ECO:0000313" key="3">
    <source>
        <dbReference type="EMBL" id="MBB4798072.1"/>
    </source>
</evidence>
<dbReference type="RefSeq" id="WP_184269265.1">
    <property type="nucleotide sequence ID" value="NZ_JACHKY010000003.1"/>
</dbReference>
<feature type="transmembrane region" description="Helical" evidence="1">
    <location>
        <begin position="21"/>
        <end position="39"/>
    </location>
</feature>
<name>A0A7W7IPU9_9CAUL</name>